<dbReference type="Proteomes" id="UP001046870">
    <property type="component" value="Chromosome 6"/>
</dbReference>
<dbReference type="PROSITE" id="PS50853">
    <property type="entry name" value="FN3"/>
    <property type="match status" value="1"/>
</dbReference>
<dbReference type="SUPFAM" id="SSF48726">
    <property type="entry name" value="Immunoglobulin"/>
    <property type="match status" value="1"/>
</dbReference>
<dbReference type="SMART" id="SM00409">
    <property type="entry name" value="IG"/>
    <property type="match status" value="1"/>
</dbReference>
<evidence type="ECO:0000259" key="8">
    <source>
        <dbReference type="PROSITE" id="PS50853"/>
    </source>
</evidence>
<evidence type="ECO:0000259" key="7">
    <source>
        <dbReference type="PROSITE" id="PS50835"/>
    </source>
</evidence>
<keyword evidence="5" id="KW-0393">Immunoglobulin domain</keyword>
<feature type="domain" description="Ig-like" evidence="7">
    <location>
        <begin position="60"/>
        <end position="112"/>
    </location>
</feature>
<name>A0A9D3TFU5_MEGAT</name>
<feature type="domain" description="Fibronectin type-III" evidence="8">
    <location>
        <begin position="227"/>
        <end position="323"/>
    </location>
</feature>
<evidence type="ECO:0000313" key="9">
    <source>
        <dbReference type="EMBL" id="KAG7477170.1"/>
    </source>
</evidence>
<evidence type="ECO:0008006" key="11">
    <source>
        <dbReference type="Google" id="ProtNLM"/>
    </source>
</evidence>
<accession>A0A9D3TFU5</accession>
<dbReference type="PANTHER" id="PTHR48483">
    <property type="entry name" value="INTERLEUKIN-27 SUBUNIT BETA"/>
    <property type="match status" value="1"/>
</dbReference>
<dbReference type="PANTHER" id="PTHR48483:SF2">
    <property type="entry name" value="INTERLEUKIN-27 SUBUNIT BETA"/>
    <property type="match status" value="1"/>
</dbReference>
<keyword evidence="6" id="KW-0812">Transmembrane</keyword>
<dbReference type="OrthoDB" id="418412at2759"/>
<protein>
    <recommendedName>
        <fullName evidence="11">Interleukin-11 receptor subunit alpha-like</fullName>
    </recommendedName>
</protein>
<keyword evidence="3" id="KW-0677">Repeat</keyword>
<keyword evidence="10" id="KW-1185">Reference proteome</keyword>
<dbReference type="InterPro" id="IPR007110">
    <property type="entry name" value="Ig-like_dom"/>
</dbReference>
<reference evidence="9" key="1">
    <citation type="submission" date="2021-01" db="EMBL/GenBank/DDBJ databases">
        <authorList>
            <person name="Zahm M."/>
            <person name="Roques C."/>
            <person name="Cabau C."/>
            <person name="Klopp C."/>
            <person name="Donnadieu C."/>
            <person name="Jouanno E."/>
            <person name="Lampietro C."/>
            <person name="Louis A."/>
            <person name="Herpin A."/>
            <person name="Echchiki A."/>
            <person name="Berthelot C."/>
            <person name="Parey E."/>
            <person name="Roest-Crollius H."/>
            <person name="Braasch I."/>
            <person name="Postlethwait J."/>
            <person name="Bobe J."/>
            <person name="Montfort J."/>
            <person name="Bouchez O."/>
            <person name="Begum T."/>
            <person name="Mejri S."/>
            <person name="Adams A."/>
            <person name="Chen W.-J."/>
            <person name="Guiguen Y."/>
        </authorList>
    </citation>
    <scope>NUCLEOTIDE SEQUENCE</scope>
    <source>
        <strain evidence="9">YG-15Mar2019-1</strain>
        <tissue evidence="9">Brain</tissue>
    </source>
</reference>
<dbReference type="PROSITE" id="PS50835">
    <property type="entry name" value="IG_LIKE"/>
    <property type="match status" value="1"/>
</dbReference>
<evidence type="ECO:0000256" key="3">
    <source>
        <dbReference type="ARBA" id="ARBA00022737"/>
    </source>
</evidence>
<keyword evidence="6" id="KW-0472">Membrane</keyword>
<dbReference type="InterPro" id="IPR013783">
    <property type="entry name" value="Ig-like_fold"/>
</dbReference>
<dbReference type="InterPro" id="IPR003530">
    <property type="entry name" value="Hematopoietin_rcpt_L_F3_CS"/>
</dbReference>
<dbReference type="Pfam" id="PF13927">
    <property type="entry name" value="Ig_3"/>
    <property type="match status" value="1"/>
</dbReference>
<dbReference type="GO" id="GO:0016020">
    <property type="term" value="C:membrane"/>
    <property type="evidence" value="ECO:0007669"/>
    <property type="project" value="InterPro"/>
</dbReference>
<dbReference type="FunFam" id="2.60.40.10:FF:000136">
    <property type="entry name" value="Ciliary neurotrophic factor receptor alpha"/>
    <property type="match status" value="1"/>
</dbReference>
<organism evidence="9 10">
    <name type="scientific">Megalops atlanticus</name>
    <name type="common">Tarpon</name>
    <name type="synonym">Clupea gigantea</name>
    <dbReference type="NCBI Taxonomy" id="7932"/>
    <lineage>
        <taxon>Eukaryota</taxon>
        <taxon>Metazoa</taxon>
        <taxon>Chordata</taxon>
        <taxon>Craniata</taxon>
        <taxon>Vertebrata</taxon>
        <taxon>Euteleostomi</taxon>
        <taxon>Actinopterygii</taxon>
        <taxon>Neopterygii</taxon>
        <taxon>Teleostei</taxon>
        <taxon>Elopiformes</taxon>
        <taxon>Megalopidae</taxon>
        <taxon>Megalops</taxon>
    </lineage>
</organism>
<keyword evidence="4" id="KW-0325">Glycoprotein</keyword>
<evidence type="ECO:0000256" key="5">
    <source>
        <dbReference type="ARBA" id="ARBA00023319"/>
    </source>
</evidence>
<evidence type="ECO:0000256" key="6">
    <source>
        <dbReference type="SAM" id="Phobius"/>
    </source>
</evidence>
<comment type="caution">
    <text evidence="9">The sequence shown here is derived from an EMBL/GenBank/DDBJ whole genome shotgun (WGS) entry which is preliminary data.</text>
</comment>
<proteinExistence type="inferred from homology"/>
<evidence type="ECO:0000313" key="10">
    <source>
        <dbReference type="Proteomes" id="UP001046870"/>
    </source>
</evidence>
<dbReference type="InterPro" id="IPR003961">
    <property type="entry name" value="FN3_dom"/>
</dbReference>
<dbReference type="AlphaFoldDB" id="A0A9D3TFU5"/>
<sequence>MLLQSLRISLSIHSAVAKMPGFASCPGSLIVVAIIIQCISHINSEIWSNEVSNVQYGKLGSNVTLVCKVSGSGSAVEWRLNGSAVSLRQAPSLDGSLTLINADRTMEGNYSCHDERGNVLRATKLRLGYMPGLLSVSCKMSNHHSVKCSWEQSVKTYLPTKYIASYRDRTNKVKPCHQASFHLNECTIRHPTMWHHYHMVNITEVNPLGSETTLVRVQLHSLLKPDPPEAVTPEPVVGHPRRLQVSWSYPSSWPNEEGFPLNFQLRYRPQGSINWSLLKTTNTILLITDLLVAHPHIIQVQARDDLNYGQWSDWSPEVQALPWTEPKKDDSEESNSVEPFPVFPDYTEPVCSSPAVGEGADHHLAQAYSTVDADYRSLGVSISLGLFAGIIMSAFIILLWVRQRRRDEVTKQELTSMVKMK</sequence>
<dbReference type="GO" id="GO:0004896">
    <property type="term" value="F:cytokine receptor activity"/>
    <property type="evidence" value="ECO:0007669"/>
    <property type="project" value="InterPro"/>
</dbReference>
<evidence type="ECO:0000256" key="1">
    <source>
        <dbReference type="ARBA" id="ARBA00010890"/>
    </source>
</evidence>
<feature type="transmembrane region" description="Helical" evidence="6">
    <location>
        <begin position="378"/>
        <end position="401"/>
    </location>
</feature>
<comment type="similarity">
    <text evidence="1">Belongs to the type I cytokine receptor family. Type 3 subfamily.</text>
</comment>
<dbReference type="InterPro" id="IPR036179">
    <property type="entry name" value="Ig-like_dom_sf"/>
</dbReference>
<keyword evidence="2" id="KW-0732">Signal</keyword>
<gene>
    <name evidence="9" type="ORF">MATL_G00091290</name>
</gene>
<dbReference type="CDD" id="cd00063">
    <property type="entry name" value="FN3"/>
    <property type="match status" value="1"/>
</dbReference>
<dbReference type="InterPro" id="IPR053073">
    <property type="entry name" value="IL11/IL27_subunit_beta"/>
</dbReference>
<dbReference type="SUPFAM" id="SSF49265">
    <property type="entry name" value="Fibronectin type III"/>
    <property type="match status" value="2"/>
</dbReference>
<dbReference type="PROSITE" id="PS01354">
    <property type="entry name" value="HEMATOPO_REC_L_F3"/>
    <property type="match status" value="1"/>
</dbReference>
<dbReference type="InterPro" id="IPR003599">
    <property type="entry name" value="Ig_sub"/>
</dbReference>
<evidence type="ECO:0000256" key="4">
    <source>
        <dbReference type="ARBA" id="ARBA00023180"/>
    </source>
</evidence>
<evidence type="ECO:0000256" key="2">
    <source>
        <dbReference type="ARBA" id="ARBA00022729"/>
    </source>
</evidence>
<dbReference type="EMBL" id="JAFDVH010000006">
    <property type="protein sequence ID" value="KAG7477170.1"/>
    <property type="molecule type" value="Genomic_DNA"/>
</dbReference>
<dbReference type="Gene3D" id="2.60.40.10">
    <property type="entry name" value="Immunoglobulins"/>
    <property type="match status" value="3"/>
</dbReference>
<dbReference type="SMART" id="SM00060">
    <property type="entry name" value="FN3"/>
    <property type="match status" value="1"/>
</dbReference>
<dbReference type="InterPro" id="IPR036116">
    <property type="entry name" value="FN3_sf"/>
</dbReference>
<keyword evidence="6" id="KW-1133">Transmembrane helix</keyword>